<comment type="caution">
    <text evidence="1">The sequence shown here is derived from an EMBL/GenBank/DDBJ whole genome shotgun (WGS) entry which is preliminary data.</text>
</comment>
<gene>
    <name evidence="1" type="ORF">LG943_20425</name>
</gene>
<sequence length="152" mass="17160">MESPPYRPSQALLVREFMRRAAWWADRFPDAGWPFYDYAGEVAPEVRADPAVIQQATARLPEVPQVLRLSCEFALHFAALWDSGVEVPELSGPFEPLMLVFERGSLVSFDSSGMIQVDVMAIKRGRSRDWLIEEPYVTLDISVLDEIDASAK</sequence>
<dbReference type="AlphaFoldDB" id="A0A9X3NQS7"/>
<dbReference type="EMBL" id="JAJAQC010000039">
    <property type="protein sequence ID" value="MDA0566658.1"/>
    <property type="molecule type" value="Genomic_DNA"/>
</dbReference>
<organism evidence="1 2">
    <name type="scientific">Streptomonospora mangrovi</name>
    <dbReference type="NCBI Taxonomy" id="2883123"/>
    <lineage>
        <taxon>Bacteria</taxon>
        <taxon>Bacillati</taxon>
        <taxon>Actinomycetota</taxon>
        <taxon>Actinomycetes</taxon>
        <taxon>Streptosporangiales</taxon>
        <taxon>Nocardiopsidaceae</taxon>
        <taxon>Streptomonospora</taxon>
    </lineage>
</organism>
<proteinExistence type="predicted"/>
<evidence type="ECO:0000313" key="2">
    <source>
        <dbReference type="Proteomes" id="UP001140076"/>
    </source>
</evidence>
<keyword evidence="2" id="KW-1185">Reference proteome</keyword>
<evidence type="ECO:0000313" key="1">
    <source>
        <dbReference type="EMBL" id="MDA0566658.1"/>
    </source>
</evidence>
<protein>
    <submittedName>
        <fullName evidence="1">Uncharacterized protein</fullName>
    </submittedName>
</protein>
<dbReference type="Proteomes" id="UP001140076">
    <property type="component" value="Unassembled WGS sequence"/>
</dbReference>
<name>A0A9X3NQS7_9ACTN</name>
<accession>A0A9X3NQS7</accession>
<reference evidence="1" key="1">
    <citation type="submission" date="2021-10" db="EMBL/GenBank/DDBJ databases">
        <title>Streptomonospora sp. nov., isolated from mangrove soil.</title>
        <authorList>
            <person name="Chen X."/>
            <person name="Ge X."/>
            <person name="Liu W."/>
        </authorList>
    </citation>
    <scope>NUCLEOTIDE SEQUENCE</scope>
    <source>
        <strain evidence="1">S1-112</strain>
    </source>
</reference>